<dbReference type="InterPro" id="IPR010982">
    <property type="entry name" value="Lambda_DNA-bd_dom_sf"/>
</dbReference>
<dbReference type="GO" id="GO:0003677">
    <property type="term" value="F:DNA binding"/>
    <property type="evidence" value="ECO:0007669"/>
    <property type="project" value="InterPro"/>
</dbReference>
<accession>A0A1G7UMD1</accession>
<sequence>MEIIKVLKNIERVRKNKYYSHDYMAICLDISQAAYSKIERNQTKLSVERLFKIAEILEVELEDLLETGIKYQFTQASKENLTAYLQRMPSFQQESKDQLLKIIDLYEERIKDKDHLIRELQLSLEQLRLSN</sequence>
<evidence type="ECO:0000259" key="1">
    <source>
        <dbReference type="PROSITE" id="PS50943"/>
    </source>
</evidence>
<name>A0A1G7UMD1_9FLAO</name>
<dbReference type="OrthoDB" id="1122522at2"/>
<dbReference type="PROSITE" id="PS50943">
    <property type="entry name" value="HTH_CROC1"/>
    <property type="match status" value="1"/>
</dbReference>
<dbReference type="Gene3D" id="1.10.260.40">
    <property type="entry name" value="lambda repressor-like DNA-binding domains"/>
    <property type="match status" value="1"/>
</dbReference>
<dbReference type="SMART" id="SM00530">
    <property type="entry name" value="HTH_XRE"/>
    <property type="match status" value="1"/>
</dbReference>
<dbReference type="EMBL" id="FNCW01000002">
    <property type="protein sequence ID" value="SDG47870.1"/>
    <property type="molecule type" value="Genomic_DNA"/>
</dbReference>
<dbReference type="STRING" id="470826.SAMN04488027_102126"/>
<organism evidence="2 3">
    <name type="scientific">Psychroflexus sediminis</name>
    <dbReference type="NCBI Taxonomy" id="470826"/>
    <lineage>
        <taxon>Bacteria</taxon>
        <taxon>Pseudomonadati</taxon>
        <taxon>Bacteroidota</taxon>
        <taxon>Flavobacteriia</taxon>
        <taxon>Flavobacteriales</taxon>
        <taxon>Flavobacteriaceae</taxon>
        <taxon>Psychroflexus</taxon>
    </lineage>
</organism>
<dbReference type="RefSeq" id="WP_093365064.1">
    <property type="nucleotide sequence ID" value="NZ_FNCW01000002.1"/>
</dbReference>
<dbReference type="AlphaFoldDB" id="A0A1G7UMD1"/>
<dbReference type="Proteomes" id="UP000199296">
    <property type="component" value="Unassembled WGS sequence"/>
</dbReference>
<dbReference type="Pfam" id="PF01381">
    <property type="entry name" value="HTH_3"/>
    <property type="match status" value="1"/>
</dbReference>
<gene>
    <name evidence="2" type="ORF">SAMN04488027_102126</name>
</gene>
<evidence type="ECO:0000313" key="3">
    <source>
        <dbReference type="Proteomes" id="UP000199296"/>
    </source>
</evidence>
<proteinExistence type="predicted"/>
<dbReference type="SUPFAM" id="SSF47413">
    <property type="entry name" value="lambda repressor-like DNA-binding domains"/>
    <property type="match status" value="1"/>
</dbReference>
<dbReference type="CDD" id="cd00093">
    <property type="entry name" value="HTH_XRE"/>
    <property type="match status" value="1"/>
</dbReference>
<dbReference type="InterPro" id="IPR001387">
    <property type="entry name" value="Cro/C1-type_HTH"/>
</dbReference>
<keyword evidence="3" id="KW-1185">Reference proteome</keyword>
<evidence type="ECO:0000313" key="2">
    <source>
        <dbReference type="EMBL" id="SDG47870.1"/>
    </source>
</evidence>
<feature type="domain" description="HTH cro/C1-type" evidence="1">
    <location>
        <begin position="10"/>
        <end position="64"/>
    </location>
</feature>
<reference evidence="2 3" key="1">
    <citation type="submission" date="2016-10" db="EMBL/GenBank/DDBJ databases">
        <authorList>
            <person name="de Groot N.N."/>
        </authorList>
    </citation>
    <scope>NUCLEOTIDE SEQUENCE [LARGE SCALE GENOMIC DNA]</scope>
    <source>
        <strain evidence="2 3">DSM 19803</strain>
    </source>
</reference>
<protein>
    <submittedName>
        <fullName evidence="2">Helix-turn-helix domain-containing protein</fullName>
    </submittedName>
</protein>